<dbReference type="PROSITE" id="PS50404">
    <property type="entry name" value="GST_NTER"/>
    <property type="match status" value="1"/>
</dbReference>
<evidence type="ECO:0000313" key="5">
    <source>
        <dbReference type="EMBL" id="KAJ8919835.1"/>
    </source>
</evidence>
<comment type="similarity">
    <text evidence="1">Belongs to the GST superfamily. Omega family.</text>
</comment>
<sequence>MSEKHLTVGSQEPPRVEGLLRLYSMKFCPYALRARLVLKAKGIPHDIVNINLFKKPEWYLKIHPEGKVPALLDGSKVIVESLDISDYLDEKYPENPLYPAEPELKKADKELISKIDQPVKVFYQCCFSGTEKTPEEWLGEFVAVLQVFEDALIKRGTQFFNGDKPGMVDYMLWPWAEKAGVVALKLGTKLPVRDNQIPLLRKWRKAMHEQPVVAELYTPPETIWKLAEHRLKGTQPDYDVL</sequence>
<gene>
    <name evidence="5" type="ORF">NQ315_006364</name>
</gene>
<dbReference type="InterPro" id="IPR036282">
    <property type="entry name" value="Glutathione-S-Trfase_C_sf"/>
</dbReference>
<dbReference type="GO" id="GO:0045174">
    <property type="term" value="F:glutathione dehydrogenase (ascorbate) activity"/>
    <property type="evidence" value="ECO:0007669"/>
    <property type="project" value="TreeGrafter"/>
</dbReference>
<dbReference type="PROSITE" id="PS50405">
    <property type="entry name" value="GST_CTER"/>
    <property type="match status" value="1"/>
</dbReference>
<evidence type="ECO:0000259" key="3">
    <source>
        <dbReference type="PROSITE" id="PS50404"/>
    </source>
</evidence>
<dbReference type="Proteomes" id="UP001159042">
    <property type="component" value="Unassembled WGS sequence"/>
</dbReference>
<dbReference type="SFLD" id="SFLDG00358">
    <property type="entry name" value="Main_(cytGST)"/>
    <property type="match status" value="1"/>
</dbReference>
<dbReference type="Gene3D" id="1.20.1050.10">
    <property type="match status" value="1"/>
</dbReference>
<feature type="domain" description="GST C-terminal" evidence="4">
    <location>
        <begin position="98"/>
        <end position="240"/>
    </location>
</feature>
<dbReference type="InterPro" id="IPR050983">
    <property type="entry name" value="GST_Omega/HSP26"/>
</dbReference>
<proteinExistence type="inferred from homology"/>
<dbReference type="EMBL" id="JANEYG010000016">
    <property type="protein sequence ID" value="KAJ8919835.1"/>
    <property type="molecule type" value="Genomic_DNA"/>
</dbReference>
<evidence type="ECO:0000259" key="4">
    <source>
        <dbReference type="PROSITE" id="PS50405"/>
    </source>
</evidence>
<feature type="domain" description="GST N-terminal" evidence="3">
    <location>
        <begin position="18"/>
        <end position="96"/>
    </location>
</feature>
<dbReference type="FunFam" id="3.40.30.10:FF:000123">
    <property type="entry name" value="Glutathione transferase o1"/>
    <property type="match status" value="1"/>
</dbReference>
<dbReference type="FunFam" id="1.20.1050.10:FF:000009">
    <property type="entry name" value="Glutathione S-transferase omega-1"/>
    <property type="match status" value="1"/>
</dbReference>
<comment type="caution">
    <text evidence="5">The sequence shown here is derived from an EMBL/GenBank/DDBJ whole genome shotgun (WGS) entry which is preliminary data.</text>
</comment>
<name>A0AAV8W1C3_9CUCU</name>
<dbReference type="InterPro" id="IPR036249">
    <property type="entry name" value="Thioredoxin-like_sf"/>
</dbReference>
<dbReference type="AlphaFoldDB" id="A0AAV8W1C3"/>
<dbReference type="GO" id="GO:0004364">
    <property type="term" value="F:glutathione transferase activity"/>
    <property type="evidence" value="ECO:0007669"/>
    <property type="project" value="InterPro"/>
</dbReference>
<keyword evidence="6" id="KW-1185">Reference proteome</keyword>
<accession>A0AAV8W1C3</accession>
<evidence type="ECO:0000256" key="1">
    <source>
        <dbReference type="ARBA" id="ARBA00011067"/>
    </source>
</evidence>
<keyword evidence="2" id="KW-0560">Oxidoreductase</keyword>
<dbReference type="InterPro" id="IPR010987">
    <property type="entry name" value="Glutathione-S-Trfase_C-like"/>
</dbReference>
<dbReference type="GO" id="GO:0005737">
    <property type="term" value="C:cytoplasm"/>
    <property type="evidence" value="ECO:0007669"/>
    <property type="project" value="InterPro"/>
</dbReference>
<dbReference type="PANTHER" id="PTHR43968:SF6">
    <property type="entry name" value="GLUTATHIONE S-TRANSFERASE OMEGA"/>
    <property type="match status" value="1"/>
</dbReference>
<evidence type="ECO:0000313" key="6">
    <source>
        <dbReference type="Proteomes" id="UP001159042"/>
    </source>
</evidence>
<dbReference type="SFLD" id="SFLDS00019">
    <property type="entry name" value="Glutathione_Transferase_(cytos"/>
    <property type="match status" value="1"/>
</dbReference>
<dbReference type="SUPFAM" id="SSF52833">
    <property type="entry name" value="Thioredoxin-like"/>
    <property type="match status" value="1"/>
</dbReference>
<dbReference type="InterPro" id="IPR005442">
    <property type="entry name" value="GST_omega"/>
</dbReference>
<dbReference type="Pfam" id="PF13417">
    <property type="entry name" value="GST_N_3"/>
    <property type="match status" value="1"/>
</dbReference>
<protein>
    <submittedName>
        <fullName evidence="5">Uncharacterized protein</fullName>
    </submittedName>
</protein>
<dbReference type="PANTHER" id="PTHR43968">
    <property type="match status" value="1"/>
</dbReference>
<dbReference type="Gene3D" id="3.40.30.10">
    <property type="entry name" value="Glutaredoxin"/>
    <property type="match status" value="1"/>
</dbReference>
<dbReference type="SUPFAM" id="SSF47616">
    <property type="entry name" value="GST C-terminal domain-like"/>
    <property type="match status" value="1"/>
</dbReference>
<evidence type="ECO:0000256" key="2">
    <source>
        <dbReference type="ARBA" id="ARBA00023002"/>
    </source>
</evidence>
<reference evidence="5 6" key="1">
    <citation type="journal article" date="2023" name="Insect Mol. Biol.">
        <title>Genome sequencing provides insights into the evolution of gene families encoding plant cell wall-degrading enzymes in longhorned beetles.</title>
        <authorList>
            <person name="Shin N.R."/>
            <person name="Okamura Y."/>
            <person name="Kirsch R."/>
            <person name="Pauchet Y."/>
        </authorList>
    </citation>
    <scope>NUCLEOTIDE SEQUENCE [LARGE SCALE GENOMIC DNA]</scope>
    <source>
        <strain evidence="5">EAD_L_NR</strain>
    </source>
</reference>
<dbReference type="Pfam" id="PF13410">
    <property type="entry name" value="GST_C_2"/>
    <property type="match status" value="1"/>
</dbReference>
<dbReference type="GO" id="GO:0006749">
    <property type="term" value="P:glutathione metabolic process"/>
    <property type="evidence" value="ECO:0007669"/>
    <property type="project" value="TreeGrafter"/>
</dbReference>
<dbReference type="InterPro" id="IPR004045">
    <property type="entry name" value="Glutathione_S-Trfase_N"/>
</dbReference>
<dbReference type="InterPro" id="IPR040079">
    <property type="entry name" value="Glutathione_S-Trfase"/>
</dbReference>
<organism evidence="5 6">
    <name type="scientific">Exocentrus adspersus</name>
    <dbReference type="NCBI Taxonomy" id="1586481"/>
    <lineage>
        <taxon>Eukaryota</taxon>
        <taxon>Metazoa</taxon>
        <taxon>Ecdysozoa</taxon>
        <taxon>Arthropoda</taxon>
        <taxon>Hexapoda</taxon>
        <taxon>Insecta</taxon>
        <taxon>Pterygota</taxon>
        <taxon>Neoptera</taxon>
        <taxon>Endopterygota</taxon>
        <taxon>Coleoptera</taxon>
        <taxon>Polyphaga</taxon>
        <taxon>Cucujiformia</taxon>
        <taxon>Chrysomeloidea</taxon>
        <taxon>Cerambycidae</taxon>
        <taxon>Lamiinae</taxon>
        <taxon>Acanthocinini</taxon>
        <taxon>Exocentrus</taxon>
    </lineage>
</organism>
<dbReference type="PRINTS" id="PR01625">
    <property type="entry name" value="GSTRNSFRASEO"/>
</dbReference>